<protein>
    <recommendedName>
        <fullName evidence="6">Tetratricopeptide repeat protein</fullName>
    </recommendedName>
</protein>
<dbReference type="Proteomes" id="UP001205105">
    <property type="component" value="Unassembled WGS sequence"/>
</dbReference>
<keyword evidence="2 3" id="KW-0802">TPR repeat</keyword>
<dbReference type="Pfam" id="PF00515">
    <property type="entry name" value="TPR_1"/>
    <property type="match status" value="1"/>
</dbReference>
<dbReference type="Pfam" id="PF13432">
    <property type="entry name" value="TPR_16"/>
    <property type="match status" value="1"/>
</dbReference>
<proteinExistence type="predicted"/>
<dbReference type="SUPFAM" id="SSF48452">
    <property type="entry name" value="TPR-like"/>
    <property type="match status" value="1"/>
</dbReference>
<dbReference type="PROSITE" id="PS50005">
    <property type="entry name" value="TPR"/>
    <property type="match status" value="1"/>
</dbReference>
<dbReference type="PANTHER" id="PTHR44858:SF19">
    <property type="match status" value="1"/>
</dbReference>
<name>A0AAD5DQM9_9CHLO</name>
<dbReference type="SMART" id="SM00028">
    <property type="entry name" value="TPR"/>
    <property type="match status" value="3"/>
</dbReference>
<evidence type="ECO:0000256" key="2">
    <source>
        <dbReference type="ARBA" id="ARBA00022803"/>
    </source>
</evidence>
<dbReference type="InterPro" id="IPR019734">
    <property type="entry name" value="TPR_rpt"/>
</dbReference>
<dbReference type="PANTHER" id="PTHR44858">
    <property type="entry name" value="TETRATRICOPEPTIDE REPEAT PROTEIN 6"/>
    <property type="match status" value="1"/>
</dbReference>
<evidence type="ECO:0000313" key="4">
    <source>
        <dbReference type="EMBL" id="KAI7841947.1"/>
    </source>
</evidence>
<evidence type="ECO:0000256" key="3">
    <source>
        <dbReference type="PROSITE-ProRule" id="PRU00339"/>
    </source>
</evidence>
<organism evidence="4 5">
    <name type="scientific">Chlorella ohadii</name>
    <dbReference type="NCBI Taxonomy" id="2649997"/>
    <lineage>
        <taxon>Eukaryota</taxon>
        <taxon>Viridiplantae</taxon>
        <taxon>Chlorophyta</taxon>
        <taxon>core chlorophytes</taxon>
        <taxon>Trebouxiophyceae</taxon>
        <taxon>Chlorellales</taxon>
        <taxon>Chlorellaceae</taxon>
        <taxon>Chlorella clade</taxon>
        <taxon>Chlorella</taxon>
    </lineage>
</organism>
<dbReference type="EMBL" id="JADXDR010000058">
    <property type="protein sequence ID" value="KAI7841947.1"/>
    <property type="molecule type" value="Genomic_DNA"/>
</dbReference>
<dbReference type="InterPro" id="IPR011990">
    <property type="entry name" value="TPR-like_helical_dom_sf"/>
</dbReference>
<evidence type="ECO:0000256" key="1">
    <source>
        <dbReference type="ARBA" id="ARBA00022737"/>
    </source>
</evidence>
<dbReference type="Gene3D" id="1.25.40.10">
    <property type="entry name" value="Tetratricopeptide repeat domain"/>
    <property type="match status" value="2"/>
</dbReference>
<dbReference type="InterPro" id="IPR050498">
    <property type="entry name" value="Ycf3"/>
</dbReference>
<feature type="repeat" description="TPR" evidence="3">
    <location>
        <begin position="40"/>
        <end position="73"/>
    </location>
</feature>
<comment type="caution">
    <text evidence="4">The sequence shown here is derived from an EMBL/GenBank/DDBJ whole genome shotgun (WGS) entry which is preliminary data.</text>
</comment>
<evidence type="ECO:0000313" key="5">
    <source>
        <dbReference type="Proteomes" id="UP001205105"/>
    </source>
</evidence>
<gene>
    <name evidence="4" type="ORF">COHA_004474</name>
</gene>
<dbReference type="PROSITE" id="PS50293">
    <property type="entry name" value="TPR_REGION"/>
    <property type="match status" value="1"/>
</dbReference>
<evidence type="ECO:0008006" key="6">
    <source>
        <dbReference type="Google" id="ProtNLM"/>
    </source>
</evidence>
<sequence>MRMLAGFTFVCRLRAAVEGRLEDAERLFQVYLLNEDPQSASAHSNLGNVHQQQGKPELAVQDYSRAVELAPEAPVPYLNRAIAKETLGVQAAQRGDSQGAQDLWRSAAADASRAIELDPKEFAAYFDSDFDGALADFRKAADLAPGLAGYRLREATLLFQTGDTGGARRMIQGVVRKVPAYAEAHACLAAVNWAQGEGERAEEQFLRALEIEPLWSDIAWVKANTRWPPALEDAFARFLAIQGSS</sequence>
<reference evidence="4" key="1">
    <citation type="submission" date="2020-11" db="EMBL/GenBank/DDBJ databases">
        <title>Chlorella ohadii genome sequencing and assembly.</title>
        <authorList>
            <person name="Murik O."/>
            <person name="Treves H."/>
            <person name="Kedem I."/>
            <person name="Shotland Y."/>
            <person name="Kaplan A."/>
        </authorList>
    </citation>
    <scope>NUCLEOTIDE SEQUENCE</scope>
    <source>
        <strain evidence="4">1</strain>
    </source>
</reference>
<keyword evidence="1" id="KW-0677">Repeat</keyword>
<dbReference type="AlphaFoldDB" id="A0AAD5DQM9"/>
<keyword evidence="5" id="KW-1185">Reference proteome</keyword>
<accession>A0AAD5DQM9</accession>